<reference evidence="2" key="1">
    <citation type="submission" date="2015-07" db="EMBL/GenBank/DDBJ databases">
        <title>MeaNS - Measles Nucleotide Surveillance Program.</title>
        <authorList>
            <person name="Tran T."/>
            <person name="Druce J."/>
        </authorList>
    </citation>
    <scope>NUCLEOTIDE SEQUENCE</scope>
    <source>
        <strain evidence="2">UCB-OBI-ISO-001</strain>
        <tissue evidence="2">Gonad</tissue>
    </source>
</reference>
<name>A0A0L8G086_OCTBM</name>
<feature type="compositionally biased region" description="Polar residues" evidence="1">
    <location>
        <begin position="39"/>
        <end position="50"/>
    </location>
</feature>
<feature type="region of interest" description="Disordered" evidence="1">
    <location>
        <begin position="32"/>
        <end position="73"/>
    </location>
</feature>
<organism evidence="2">
    <name type="scientific">Octopus bimaculoides</name>
    <name type="common">California two-spotted octopus</name>
    <dbReference type="NCBI Taxonomy" id="37653"/>
    <lineage>
        <taxon>Eukaryota</taxon>
        <taxon>Metazoa</taxon>
        <taxon>Spiralia</taxon>
        <taxon>Lophotrochozoa</taxon>
        <taxon>Mollusca</taxon>
        <taxon>Cephalopoda</taxon>
        <taxon>Coleoidea</taxon>
        <taxon>Octopodiformes</taxon>
        <taxon>Octopoda</taxon>
        <taxon>Incirrata</taxon>
        <taxon>Octopodidae</taxon>
        <taxon>Octopus</taxon>
    </lineage>
</organism>
<evidence type="ECO:0000313" key="2">
    <source>
        <dbReference type="EMBL" id="KOF70412.1"/>
    </source>
</evidence>
<evidence type="ECO:0000256" key="1">
    <source>
        <dbReference type="SAM" id="MobiDB-lite"/>
    </source>
</evidence>
<dbReference type="AlphaFoldDB" id="A0A0L8G086"/>
<dbReference type="EMBL" id="KQ424814">
    <property type="protein sequence ID" value="KOF70412.1"/>
    <property type="molecule type" value="Genomic_DNA"/>
</dbReference>
<proteinExistence type="predicted"/>
<sequence>MQFDIRILHLTYLNIRPGPRKKFPENSYLLLKPQPKQALRNSPAQTASSRPEQKKKTFSRSPLSPRYGCSTVT</sequence>
<gene>
    <name evidence="2" type="ORF">OCBIM_22002879mg</name>
</gene>
<accession>A0A0L8G086</accession>
<protein>
    <submittedName>
        <fullName evidence="2">Uncharacterized protein</fullName>
    </submittedName>
</protein>